<feature type="region of interest" description="Disordered" evidence="1">
    <location>
        <begin position="1"/>
        <end position="23"/>
    </location>
</feature>
<sequence length="159" mass="17722">MHAHRRSYERARQELRKIHEGGGQNRASYEIRRDLIRARTPGPEAAVVASPAAALAPLKGWALQLYLIALFEAQARRPPGVGVDNTRPLLHRTEQLAAWVDLLPAATSTGQRSAGMRRQLVRALALLEREKLVVLGNPNFRGRYNFFRLLKEAGMPGQG</sequence>
<evidence type="ECO:0008006" key="4">
    <source>
        <dbReference type="Google" id="ProtNLM"/>
    </source>
</evidence>
<protein>
    <recommendedName>
        <fullName evidence="4">RepA protein</fullName>
    </recommendedName>
</protein>
<dbReference type="EMBL" id="BOMN01000142">
    <property type="protein sequence ID" value="GIE26319.1"/>
    <property type="molecule type" value="Genomic_DNA"/>
</dbReference>
<comment type="caution">
    <text evidence="2">The sequence shown here is derived from an EMBL/GenBank/DDBJ whole genome shotgun (WGS) entry which is preliminary data.</text>
</comment>
<feature type="compositionally biased region" description="Basic and acidic residues" evidence="1">
    <location>
        <begin position="1"/>
        <end position="20"/>
    </location>
</feature>
<evidence type="ECO:0000313" key="2">
    <source>
        <dbReference type="EMBL" id="GIE26319.1"/>
    </source>
</evidence>
<evidence type="ECO:0000313" key="3">
    <source>
        <dbReference type="Proteomes" id="UP000603200"/>
    </source>
</evidence>
<gene>
    <name evidence="2" type="ORF">Ahu01nite_094210</name>
</gene>
<name>A0ABQ4A6H3_9ACTN</name>
<dbReference type="Proteomes" id="UP000603200">
    <property type="component" value="Unassembled WGS sequence"/>
</dbReference>
<proteinExistence type="predicted"/>
<organism evidence="2 3">
    <name type="scientific">Winogradskya humida</name>
    <dbReference type="NCBI Taxonomy" id="113566"/>
    <lineage>
        <taxon>Bacteria</taxon>
        <taxon>Bacillati</taxon>
        <taxon>Actinomycetota</taxon>
        <taxon>Actinomycetes</taxon>
        <taxon>Micromonosporales</taxon>
        <taxon>Micromonosporaceae</taxon>
        <taxon>Winogradskya</taxon>
    </lineage>
</organism>
<reference evidence="2 3" key="1">
    <citation type="submission" date="2021-01" db="EMBL/GenBank/DDBJ databases">
        <title>Whole genome shotgun sequence of Actinoplanes humidus NBRC 14915.</title>
        <authorList>
            <person name="Komaki H."/>
            <person name="Tamura T."/>
        </authorList>
    </citation>
    <scope>NUCLEOTIDE SEQUENCE [LARGE SCALE GENOMIC DNA]</scope>
    <source>
        <strain evidence="2 3">NBRC 14915</strain>
    </source>
</reference>
<keyword evidence="3" id="KW-1185">Reference proteome</keyword>
<accession>A0ABQ4A6H3</accession>
<evidence type="ECO:0000256" key="1">
    <source>
        <dbReference type="SAM" id="MobiDB-lite"/>
    </source>
</evidence>